<dbReference type="EMBL" id="PDSK01000094">
    <property type="protein sequence ID" value="PIE33857.1"/>
    <property type="molecule type" value="Genomic_DNA"/>
</dbReference>
<dbReference type="AlphaFoldDB" id="A0A2G6KDX8"/>
<dbReference type="Proteomes" id="UP000230821">
    <property type="component" value="Unassembled WGS sequence"/>
</dbReference>
<dbReference type="Pfam" id="PF13174">
    <property type="entry name" value="TPR_6"/>
    <property type="match status" value="1"/>
</dbReference>
<evidence type="ECO:0000256" key="1">
    <source>
        <dbReference type="PROSITE-ProRule" id="PRU00339"/>
    </source>
</evidence>
<dbReference type="SUPFAM" id="SSF48452">
    <property type="entry name" value="TPR-like"/>
    <property type="match status" value="2"/>
</dbReference>
<evidence type="ECO:0000313" key="3">
    <source>
        <dbReference type="Proteomes" id="UP000230821"/>
    </source>
</evidence>
<proteinExistence type="predicted"/>
<organism evidence="2 3">
    <name type="scientific">candidate division KSB3 bacterium</name>
    <dbReference type="NCBI Taxonomy" id="2044937"/>
    <lineage>
        <taxon>Bacteria</taxon>
        <taxon>candidate division KSB3</taxon>
    </lineage>
</organism>
<keyword evidence="1" id="KW-0802">TPR repeat</keyword>
<evidence type="ECO:0008006" key="4">
    <source>
        <dbReference type="Google" id="ProtNLM"/>
    </source>
</evidence>
<dbReference type="PROSITE" id="PS50005">
    <property type="entry name" value="TPR"/>
    <property type="match status" value="1"/>
</dbReference>
<accession>A0A2G6KDX8</accession>
<reference evidence="2 3" key="1">
    <citation type="submission" date="2017-10" db="EMBL/GenBank/DDBJ databases">
        <title>Novel microbial diversity and functional potential in the marine mammal oral microbiome.</title>
        <authorList>
            <person name="Dudek N.K."/>
            <person name="Sun C.L."/>
            <person name="Burstein D."/>
            <person name="Kantor R.S."/>
            <person name="Aliaga Goltsman D.S."/>
            <person name="Bik E.M."/>
            <person name="Thomas B.C."/>
            <person name="Banfield J.F."/>
            <person name="Relman D.A."/>
        </authorList>
    </citation>
    <scope>NUCLEOTIDE SEQUENCE [LARGE SCALE GENOMIC DNA]</scope>
    <source>
        <strain evidence="2">DOLJORAL78_47_16</strain>
    </source>
</reference>
<sequence length="400" mass="47078">MFQSRNRHFIIRSLAALCLAGILLLAVQGVKGTSAVEVAIPTTKAECVHLKILEGLDALYNGNFPDARRIFTEVTQHFPNDARGYFFLALTYRWLTRIDPDSETYQELFEITIEQSIQLCKTLIETNQNHADATLYLAASYGYRAEYYNFLKHNWKKAYDDGVKMRDYLEKANKFHGANIDIQLGYALYNYYAYLYRDQIGWWRFLLSLPKGDKEKGIETLTRLRRDGVYTNIEAWYFLIEIYKDEHATKEQAIALSEELHRTYPNNPFFHTLLAGVYHKFHDWENSLRVSREIVKQAHEQSYYSDYLVFQAKYLIGESLFFIGDYKNALTMFDEIIRSHPEKPRYLLPWSHLRRGTIYNITKRKKQAREELQVVLKMKDVLDVHKLAKALLKAVKEEDE</sequence>
<dbReference type="InterPro" id="IPR011990">
    <property type="entry name" value="TPR-like_helical_dom_sf"/>
</dbReference>
<name>A0A2G6KDX8_9BACT</name>
<dbReference type="Pfam" id="PF13432">
    <property type="entry name" value="TPR_16"/>
    <property type="match status" value="1"/>
</dbReference>
<evidence type="ECO:0000313" key="2">
    <source>
        <dbReference type="EMBL" id="PIE33857.1"/>
    </source>
</evidence>
<feature type="repeat" description="TPR" evidence="1">
    <location>
        <begin position="310"/>
        <end position="343"/>
    </location>
</feature>
<protein>
    <recommendedName>
        <fullName evidence="4">Tetratricopeptide repeat protein</fullName>
    </recommendedName>
</protein>
<dbReference type="InterPro" id="IPR019734">
    <property type="entry name" value="TPR_rpt"/>
</dbReference>
<gene>
    <name evidence="2" type="ORF">CSA56_10115</name>
</gene>
<dbReference type="Gene3D" id="1.25.40.10">
    <property type="entry name" value="Tetratricopeptide repeat domain"/>
    <property type="match status" value="2"/>
</dbReference>
<comment type="caution">
    <text evidence="2">The sequence shown here is derived from an EMBL/GenBank/DDBJ whole genome shotgun (WGS) entry which is preliminary data.</text>
</comment>